<accession>A0A8J3LPQ7</accession>
<comment type="caution">
    <text evidence="2">The sequence shown here is derived from an EMBL/GenBank/DDBJ whole genome shotgun (WGS) entry which is preliminary data.</text>
</comment>
<keyword evidence="3" id="KW-1185">Reference proteome</keyword>
<dbReference type="InterPro" id="IPR050471">
    <property type="entry name" value="AB_hydrolase"/>
</dbReference>
<sequence>MEPEVIAMHVDLSDGRRLDVQVAGPAGGFPLVYHHGAPGAAVLYHPMVAAAARHGLRTVIYARPGYGHSTASPGRVVADAAADTAAVLDALGLGEFLTVGWSGGGPHALACATLLPGRCLGAATIGGVAPFTASGLDWTAGMGADNIEEFGAAVRGDPALTKYLQAQADVLRTVTASDLVAALGDLVSDVDRRQLTGGFARYMAESFRTAVTAGIAGWHDDDLAFVGDWGFEPRAGCPVAVWQGDQDRMVPYSHGQWLAARVPGVRAHLLPGHGHLSLLGDAFDDILDDLVANRA</sequence>
<gene>
    <name evidence="2" type="ORF">Pfl04_36430</name>
</gene>
<keyword evidence="2" id="KW-0378">Hydrolase</keyword>
<evidence type="ECO:0000259" key="1">
    <source>
        <dbReference type="Pfam" id="PF00561"/>
    </source>
</evidence>
<organism evidence="2 3">
    <name type="scientific">Planosporangium flavigriseum</name>
    <dbReference type="NCBI Taxonomy" id="373681"/>
    <lineage>
        <taxon>Bacteria</taxon>
        <taxon>Bacillati</taxon>
        <taxon>Actinomycetota</taxon>
        <taxon>Actinomycetes</taxon>
        <taxon>Micromonosporales</taxon>
        <taxon>Micromonosporaceae</taxon>
        <taxon>Planosporangium</taxon>
    </lineage>
</organism>
<dbReference type="Proteomes" id="UP000653674">
    <property type="component" value="Unassembled WGS sequence"/>
</dbReference>
<evidence type="ECO:0000313" key="2">
    <source>
        <dbReference type="EMBL" id="GIG75239.1"/>
    </source>
</evidence>
<dbReference type="PANTHER" id="PTHR43433">
    <property type="entry name" value="HYDROLASE, ALPHA/BETA FOLD FAMILY PROTEIN"/>
    <property type="match status" value="1"/>
</dbReference>
<reference evidence="2" key="1">
    <citation type="submission" date="2021-01" db="EMBL/GenBank/DDBJ databases">
        <title>Whole genome shotgun sequence of Planosporangium flavigriseum NBRC 105377.</title>
        <authorList>
            <person name="Komaki H."/>
            <person name="Tamura T."/>
        </authorList>
    </citation>
    <scope>NUCLEOTIDE SEQUENCE</scope>
    <source>
        <strain evidence="2">NBRC 105377</strain>
    </source>
</reference>
<dbReference type="InterPro" id="IPR029058">
    <property type="entry name" value="AB_hydrolase_fold"/>
</dbReference>
<dbReference type="GO" id="GO:0016787">
    <property type="term" value="F:hydrolase activity"/>
    <property type="evidence" value="ECO:0007669"/>
    <property type="project" value="UniProtKB-KW"/>
</dbReference>
<dbReference type="Gene3D" id="3.40.50.1820">
    <property type="entry name" value="alpha/beta hydrolase"/>
    <property type="match status" value="1"/>
</dbReference>
<proteinExistence type="predicted"/>
<feature type="domain" description="AB hydrolase-1" evidence="1">
    <location>
        <begin position="30"/>
        <end position="279"/>
    </location>
</feature>
<dbReference type="EMBL" id="BONU01000028">
    <property type="protein sequence ID" value="GIG75239.1"/>
    <property type="molecule type" value="Genomic_DNA"/>
</dbReference>
<dbReference type="PANTHER" id="PTHR43433:SF10">
    <property type="entry name" value="AB HYDROLASE-1 DOMAIN-CONTAINING PROTEIN"/>
    <property type="match status" value="1"/>
</dbReference>
<evidence type="ECO:0000313" key="3">
    <source>
        <dbReference type="Proteomes" id="UP000653674"/>
    </source>
</evidence>
<dbReference type="InterPro" id="IPR000073">
    <property type="entry name" value="AB_hydrolase_1"/>
</dbReference>
<dbReference type="Pfam" id="PF00561">
    <property type="entry name" value="Abhydrolase_1"/>
    <property type="match status" value="1"/>
</dbReference>
<dbReference type="SUPFAM" id="SSF53474">
    <property type="entry name" value="alpha/beta-Hydrolases"/>
    <property type="match status" value="1"/>
</dbReference>
<name>A0A8J3LPQ7_9ACTN</name>
<dbReference type="AlphaFoldDB" id="A0A8J3LPQ7"/>
<protein>
    <submittedName>
        <fullName evidence="2">Alpha/beta hydrolase</fullName>
    </submittedName>
</protein>
<dbReference type="RefSeq" id="WP_239075601.1">
    <property type="nucleotide sequence ID" value="NZ_BAAAQJ010000010.1"/>
</dbReference>